<name>A0A3M6GMT5_PSEAJ</name>
<dbReference type="Proteomes" id="UP000271531">
    <property type="component" value="Unassembled WGS sequence"/>
</dbReference>
<comment type="caution">
    <text evidence="1">The sequence shown here is derived from an EMBL/GenBank/DDBJ whole genome shotgun (WGS) entry which is preliminary data.</text>
</comment>
<sequence length="82" mass="9443">MSILAKAGIENVTCTTDIVLTGLLLISNHKCSRWPRRRSAFKRIYRQNLLKTLTLQRGTLSVRHYLCSVTLHDFGCRTHTTR</sequence>
<organism evidence="1 2">
    <name type="scientific">Pseudomonas amygdali pv. tabaci</name>
    <name type="common">Pseudomonas syringae pv. tabaci</name>
    <dbReference type="NCBI Taxonomy" id="322"/>
    <lineage>
        <taxon>Bacteria</taxon>
        <taxon>Pseudomonadati</taxon>
        <taxon>Pseudomonadota</taxon>
        <taxon>Gammaproteobacteria</taxon>
        <taxon>Pseudomonadales</taxon>
        <taxon>Pseudomonadaceae</taxon>
        <taxon>Pseudomonas</taxon>
        <taxon>Pseudomonas amygdali</taxon>
    </lineage>
</organism>
<evidence type="ECO:0000313" key="1">
    <source>
        <dbReference type="EMBL" id="RMV94113.1"/>
    </source>
</evidence>
<dbReference type="AlphaFoldDB" id="A0A3M6GMT5"/>
<gene>
    <name evidence="1" type="ORF">ALP03_200154</name>
</gene>
<evidence type="ECO:0000313" key="2">
    <source>
        <dbReference type="Proteomes" id="UP000271531"/>
    </source>
</evidence>
<proteinExistence type="predicted"/>
<protein>
    <submittedName>
        <fullName evidence="1">Uncharacterized protein</fullName>
    </submittedName>
</protein>
<dbReference type="EMBL" id="RBVA01000669">
    <property type="protein sequence ID" value="RMV94113.1"/>
    <property type="molecule type" value="Genomic_DNA"/>
</dbReference>
<accession>A0A3M6GMT5</accession>
<reference evidence="1 2" key="1">
    <citation type="submission" date="2018-08" db="EMBL/GenBank/DDBJ databases">
        <title>Recombination of ecologically and evolutionarily significant loci maintains genetic cohesion in the Pseudomonas syringae species complex.</title>
        <authorList>
            <person name="Dillon M."/>
            <person name="Thakur S."/>
            <person name="Almeida R.N.D."/>
            <person name="Weir B.S."/>
            <person name="Guttman D.S."/>
        </authorList>
    </citation>
    <scope>NUCLEOTIDE SEQUENCE [LARGE SCALE GENOMIC DNA]</scope>
    <source>
        <strain evidence="1 2">ICMP 4525</strain>
    </source>
</reference>